<dbReference type="AlphaFoldDB" id="A0A061EFP7"/>
<evidence type="ECO:0000256" key="6">
    <source>
        <dbReference type="PROSITE-ProRule" id="PRU00175"/>
    </source>
</evidence>
<keyword evidence="3" id="KW-0479">Metal-binding</keyword>
<gene>
    <name evidence="8" type="ORF">TCM_011062</name>
</gene>
<dbReference type="PANTHER" id="PTHR15710">
    <property type="entry name" value="E3 UBIQUITIN-PROTEIN LIGASE PRAJA"/>
    <property type="match status" value="1"/>
</dbReference>
<dbReference type="InterPro" id="IPR001841">
    <property type="entry name" value="Znf_RING"/>
</dbReference>
<dbReference type="PANTHER" id="PTHR15710:SF59">
    <property type="entry name" value="E3 UBIQUITIN-PROTEIN LIGASE SDIR1-LIKE"/>
    <property type="match status" value="1"/>
</dbReference>
<dbReference type="GO" id="GO:0005737">
    <property type="term" value="C:cytoplasm"/>
    <property type="evidence" value="ECO:0000318"/>
    <property type="project" value="GO_Central"/>
</dbReference>
<evidence type="ECO:0000256" key="2">
    <source>
        <dbReference type="ARBA" id="ARBA00012483"/>
    </source>
</evidence>
<sequence length="579" mass="66097">MTYHYECQNLHMEVFQPPNVVPEPHYPAPLFVQLEVTITLKLERIQHYCLIDEYYMDTDDEPFFSEETVRFDLHLVKDQRRVTEILGSMLTRLAIPPYSRLFNDVLGTLIQHGLRLSNCTSSMGRIVLPLHAYLRGAIMLHFHYAEPDNILGVWSLSDSESESEFETSNYGMLPAKDLSVKEMLKRVGVRGGEDCVICLEELERPNHLHRHPSPAERLFQIPEGQQQSNRSPSKLCLTTCPQNTAHRPSFSAIVRALRSFHCIPQPEAGRQRASATIALLFSIPPFVKFTTLFSQIRQPEPPPNAQCSTYQQTHYPAATYSSFFPQFLIVPCEKQLFLFTTSLMASRHEYQGLHVHVFQPANIVPEPHYPAPLFVQLEVTITLELNLIRHYCSINRFTSDAGPLIFSQETRRFDLHIVKDHYRVTEILGSMLTRLGLSSSSLVFNVVLRKLIRYGLGLSNYTSSMGRIVLPLHANLWGNFVEHVNFNETDSITRALAESASEFETGNYGMLSAKESSVKEMLKRVRAEGGEDCVICLEELGVGSDASEMPCFHTFHENCIQKWLKQSHYCPICRFELPT</sequence>
<dbReference type="GO" id="GO:0008270">
    <property type="term" value="F:zinc ion binding"/>
    <property type="evidence" value="ECO:0007669"/>
    <property type="project" value="UniProtKB-KW"/>
</dbReference>
<evidence type="ECO:0000256" key="3">
    <source>
        <dbReference type="ARBA" id="ARBA00022723"/>
    </source>
</evidence>
<reference evidence="8 9" key="1">
    <citation type="journal article" date="2013" name="Genome Biol.">
        <title>The genome sequence of the most widely cultivated cacao type and its use to identify candidate genes regulating pod color.</title>
        <authorList>
            <person name="Motamayor J.C."/>
            <person name="Mockaitis K."/>
            <person name="Schmutz J."/>
            <person name="Haiminen N."/>
            <person name="Iii D.L."/>
            <person name="Cornejo O."/>
            <person name="Findley S.D."/>
            <person name="Zheng P."/>
            <person name="Utro F."/>
            <person name="Royaert S."/>
            <person name="Saski C."/>
            <person name="Jenkins J."/>
            <person name="Podicheti R."/>
            <person name="Zhao M."/>
            <person name="Scheffler B.E."/>
            <person name="Stack J.C."/>
            <person name="Feltus F.A."/>
            <person name="Mustiga G.M."/>
            <person name="Amores F."/>
            <person name="Phillips W."/>
            <person name="Marelli J.P."/>
            <person name="May G.D."/>
            <person name="Shapiro H."/>
            <person name="Ma J."/>
            <person name="Bustamante C.D."/>
            <person name="Schnell R.J."/>
            <person name="Main D."/>
            <person name="Gilbert D."/>
            <person name="Parida L."/>
            <person name="Kuhn D.N."/>
        </authorList>
    </citation>
    <scope>NUCLEOTIDE SEQUENCE [LARGE SCALE GENOMIC DNA]</scope>
    <source>
        <strain evidence="9">cv. Matina 1-6</strain>
    </source>
</reference>
<dbReference type="PROSITE" id="PS50089">
    <property type="entry name" value="ZF_RING_2"/>
    <property type="match status" value="1"/>
</dbReference>
<dbReference type="InParanoid" id="A0A061EFP7"/>
<dbReference type="SMART" id="SM00744">
    <property type="entry name" value="RINGv"/>
    <property type="match status" value="1"/>
</dbReference>
<dbReference type="Gramene" id="EOY01119">
    <property type="protein sequence ID" value="EOY01119"/>
    <property type="gene ID" value="TCM_011062"/>
</dbReference>
<keyword evidence="5" id="KW-0862">Zinc</keyword>
<organism evidence="8 9">
    <name type="scientific">Theobroma cacao</name>
    <name type="common">Cacao</name>
    <name type="synonym">Cocoa</name>
    <dbReference type="NCBI Taxonomy" id="3641"/>
    <lineage>
        <taxon>Eukaryota</taxon>
        <taxon>Viridiplantae</taxon>
        <taxon>Streptophyta</taxon>
        <taxon>Embryophyta</taxon>
        <taxon>Tracheophyta</taxon>
        <taxon>Spermatophyta</taxon>
        <taxon>Magnoliopsida</taxon>
        <taxon>eudicotyledons</taxon>
        <taxon>Gunneridae</taxon>
        <taxon>Pentapetalae</taxon>
        <taxon>rosids</taxon>
        <taxon>malvids</taxon>
        <taxon>Malvales</taxon>
        <taxon>Malvaceae</taxon>
        <taxon>Byttnerioideae</taxon>
        <taxon>Theobroma</taxon>
    </lineage>
</organism>
<dbReference type="HOGENOM" id="CLU_471275_0_0_1"/>
<dbReference type="Proteomes" id="UP000026915">
    <property type="component" value="Chromosome 2"/>
</dbReference>
<dbReference type="SMART" id="SM00184">
    <property type="entry name" value="RING"/>
    <property type="match status" value="1"/>
</dbReference>
<keyword evidence="4 6" id="KW-0863">Zinc-finger</keyword>
<name>A0A061EFP7_THECC</name>
<accession>A0A061EFP7</accession>
<protein>
    <recommendedName>
        <fullName evidence="2">RING-type E3 ubiquitin transferase</fullName>
        <ecNumber evidence="2">2.3.2.27</ecNumber>
    </recommendedName>
</protein>
<dbReference type="InterPro" id="IPR013083">
    <property type="entry name" value="Znf_RING/FYVE/PHD"/>
</dbReference>
<dbReference type="GO" id="GO:0061630">
    <property type="term" value="F:ubiquitin protein ligase activity"/>
    <property type="evidence" value="ECO:0000318"/>
    <property type="project" value="GO_Central"/>
</dbReference>
<evidence type="ECO:0000259" key="7">
    <source>
        <dbReference type="PROSITE" id="PS50089"/>
    </source>
</evidence>
<evidence type="ECO:0000313" key="8">
    <source>
        <dbReference type="EMBL" id="EOY01119.1"/>
    </source>
</evidence>
<evidence type="ECO:0000256" key="4">
    <source>
        <dbReference type="ARBA" id="ARBA00022771"/>
    </source>
</evidence>
<dbReference type="InterPro" id="IPR011016">
    <property type="entry name" value="Znf_RING-CH"/>
</dbReference>
<evidence type="ECO:0000256" key="5">
    <source>
        <dbReference type="ARBA" id="ARBA00022833"/>
    </source>
</evidence>
<dbReference type="SUPFAM" id="SSF57850">
    <property type="entry name" value="RING/U-box"/>
    <property type="match status" value="1"/>
</dbReference>
<keyword evidence="9" id="KW-1185">Reference proteome</keyword>
<dbReference type="GO" id="GO:0016567">
    <property type="term" value="P:protein ubiquitination"/>
    <property type="evidence" value="ECO:0000318"/>
    <property type="project" value="GO_Central"/>
</dbReference>
<feature type="domain" description="RING-type" evidence="7">
    <location>
        <begin position="533"/>
        <end position="574"/>
    </location>
</feature>
<dbReference type="EC" id="2.3.2.27" evidence="2"/>
<evidence type="ECO:0000256" key="1">
    <source>
        <dbReference type="ARBA" id="ARBA00000900"/>
    </source>
</evidence>
<proteinExistence type="predicted"/>
<evidence type="ECO:0000313" key="9">
    <source>
        <dbReference type="Proteomes" id="UP000026915"/>
    </source>
</evidence>
<dbReference type="Pfam" id="PF13639">
    <property type="entry name" value="zf-RING_2"/>
    <property type="match status" value="1"/>
</dbReference>
<dbReference type="EMBL" id="CM001880">
    <property type="protein sequence ID" value="EOY01119.1"/>
    <property type="molecule type" value="Genomic_DNA"/>
</dbReference>
<comment type="catalytic activity">
    <reaction evidence="1">
        <text>S-ubiquitinyl-[E2 ubiquitin-conjugating enzyme]-L-cysteine + [acceptor protein]-L-lysine = [E2 ubiquitin-conjugating enzyme]-L-cysteine + N(6)-ubiquitinyl-[acceptor protein]-L-lysine.</text>
        <dbReference type="EC" id="2.3.2.27"/>
    </reaction>
</comment>
<dbReference type="Gene3D" id="3.30.40.10">
    <property type="entry name" value="Zinc/RING finger domain, C3HC4 (zinc finger)"/>
    <property type="match status" value="1"/>
</dbReference>
<dbReference type="eggNOG" id="KOG0800">
    <property type="taxonomic scope" value="Eukaryota"/>
</dbReference>